<evidence type="ECO:0000313" key="6">
    <source>
        <dbReference type="Proteomes" id="UP000664169"/>
    </source>
</evidence>
<protein>
    <submittedName>
        <fullName evidence="5">Uncharacterized protein</fullName>
    </submittedName>
</protein>
<comment type="caution">
    <text evidence="5">The sequence shown here is derived from an EMBL/GenBank/DDBJ whole genome shotgun (WGS) entry which is preliminary data.</text>
</comment>
<evidence type="ECO:0000256" key="1">
    <source>
        <dbReference type="ARBA" id="ARBA00004325"/>
    </source>
</evidence>
<keyword evidence="6" id="KW-1185">Reference proteome</keyword>
<evidence type="ECO:0000256" key="4">
    <source>
        <dbReference type="SAM" id="MobiDB-lite"/>
    </source>
</evidence>
<accession>A0A8H3I7F8</accession>
<proteinExistence type="predicted"/>
<reference evidence="5" key="1">
    <citation type="submission" date="2021-03" db="EMBL/GenBank/DDBJ databases">
        <authorList>
            <person name="Tagirdzhanova G."/>
        </authorList>
    </citation>
    <scope>NUCLEOTIDE SEQUENCE</scope>
</reference>
<feature type="region of interest" description="Disordered" evidence="4">
    <location>
        <begin position="28"/>
        <end position="47"/>
    </location>
</feature>
<dbReference type="InterPro" id="IPR021278">
    <property type="entry name" value="ATP19"/>
</dbReference>
<keyword evidence="2" id="KW-0496">Mitochondrion</keyword>
<dbReference type="PANTHER" id="PTHR28074">
    <property type="entry name" value="ATP SYNTHASE SUBUNIT K, MITOCHONDRIAL"/>
    <property type="match status" value="1"/>
</dbReference>
<evidence type="ECO:0000313" key="5">
    <source>
        <dbReference type="EMBL" id="CAF9910225.1"/>
    </source>
</evidence>
<dbReference type="Proteomes" id="UP000664169">
    <property type="component" value="Unassembled WGS sequence"/>
</dbReference>
<organism evidence="5 6">
    <name type="scientific">Gomphillus americanus</name>
    <dbReference type="NCBI Taxonomy" id="1940652"/>
    <lineage>
        <taxon>Eukaryota</taxon>
        <taxon>Fungi</taxon>
        <taxon>Dikarya</taxon>
        <taxon>Ascomycota</taxon>
        <taxon>Pezizomycotina</taxon>
        <taxon>Lecanoromycetes</taxon>
        <taxon>OSLEUM clade</taxon>
        <taxon>Ostropomycetidae</taxon>
        <taxon>Ostropales</taxon>
        <taxon>Graphidaceae</taxon>
        <taxon>Gomphilloideae</taxon>
        <taxon>Gomphillus</taxon>
    </lineage>
</organism>
<gene>
    <name evidence="5" type="ORF">GOMPHAMPRED_007005</name>
</gene>
<comment type="subcellular location">
    <subcellularLocation>
        <location evidence="1">Mitochondrion membrane</location>
    </subcellularLocation>
</comment>
<dbReference type="PANTHER" id="PTHR28074:SF1">
    <property type="entry name" value="ATP SYNTHASE SUBUNIT K, MITOCHONDRIAL"/>
    <property type="match status" value="1"/>
</dbReference>
<dbReference type="Pfam" id="PF11022">
    <property type="entry name" value="ATP19"/>
    <property type="match status" value="1"/>
</dbReference>
<dbReference type="GO" id="GO:0031966">
    <property type="term" value="C:mitochondrial membrane"/>
    <property type="evidence" value="ECO:0007669"/>
    <property type="project" value="UniProtKB-SubCell"/>
</dbReference>
<dbReference type="OrthoDB" id="2094445at2759"/>
<dbReference type="EMBL" id="CAJPDQ010000005">
    <property type="protein sequence ID" value="CAF9910225.1"/>
    <property type="molecule type" value="Genomic_DNA"/>
</dbReference>
<dbReference type="AlphaFoldDB" id="A0A8H3I7F8"/>
<evidence type="ECO:0000256" key="3">
    <source>
        <dbReference type="ARBA" id="ARBA00023136"/>
    </source>
</evidence>
<name>A0A8H3I7F8_9LECA</name>
<dbReference type="GO" id="GO:0015986">
    <property type="term" value="P:proton motive force-driven ATP synthesis"/>
    <property type="evidence" value="ECO:0007669"/>
    <property type="project" value="TreeGrafter"/>
</dbReference>
<evidence type="ECO:0000256" key="2">
    <source>
        <dbReference type="ARBA" id="ARBA00023128"/>
    </source>
</evidence>
<keyword evidence="3" id="KW-0472">Membrane</keyword>
<sequence length="71" mass="7607">MFRTANVHKKLAMITLGATGLGSWYGLRGGDKKPESKPPINAGSSDEEKFIKDFLQNNSDSSKGVTAKAAH</sequence>